<dbReference type="InterPro" id="IPR027417">
    <property type="entry name" value="P-loop_NTPase"/>
</dbReference>
<feature type="domain" description="Bacterial transcriptional activator" evidence="5">
    <location>
        <begin position="89"/>
        <end position="231"/>
    </location>
</feature>
<dbReference type="SUPFAM" id="SSF48452">
    <property type="entry name" value="TPR-like"/>
    <property type="match status" value="2"/>
</dbReference>
<feature type="domain" description="OmpR/PhoB-type" evidence="4">
    <location>
        <begin position="12"/>
        <end position="82"/>
    </location>
</feature>
<dbReference type="SMART" id="SM01043">
    <property type="entry name" value="BTAD"/>
    <property type="match status" value="1"/>
</dbReference>
<dbReference type="Pfam" id="PF13401">
    <property type="entry name" value="AAA_22"/>
    <property type="match status" value="1"/>
</dbReference>
<dbReference type="Gene3D" id="1.10.10.10">
    <property type="entry name" value="Winged helix-like DNA-binding domain superfamily/Winged helix DNA-binding domain"/>
    <property type="match status" value="1"/>
</dbReference>
<evidence type="ECO:0000313" key="6">
    <source>
        <dbReference type="EMBL" id="BCJ28097.1"/>
    </source>
</evidence>
<dbReference type="GO" id="GO:0000160">
    <property type="term" value="P:phosphorelay signal transduction system"/>
    <property type="evidence" value="ECO:0007669"/>
    <property type="project" value="InterPro"/>
</dbReference>
<dbReference type="InterPro" id="IPR049945">
    <property type="entry name" value="AAA_22"/>
</dbReference>
<dbReference type="SUPFAM" id="SSF46894">
    <property type="entry name" value="C-terminal effector domain of the bipartite response regulators"/>
    <property type="match status" value="1"/>
</dbReference>
<organism evidence="6 7">
    <name type="scientific">Actinocatenispora sera</name>
    <dbReference type="NCBI Taxonomy" id="390989"/>
    <lineage>
        <taxon>Bacteria</taxon>
        <taxon>Bacillati</taxon>
        <taxon>Actinomycetota</taxon>
        <taxon>Actinomycetes</taxon>
        <taxon>Micromonosporales</taxon>
        <taxon>Micromonosporaceae</taxon>
        <taxon>Actinocatenispora</taxon>
    </lineage>
</organism>
<sequence length="1051" mass="112182">MLTLLDGVRWHGTPISGDRARTLLALLALHPHAGVADRQLVARLWPDQPPANPTKALQVVVSRTRAATAADAVLRTPGGYRLGLADDQVDALRLTSAVQQARQALGAGRADDARRLAEDALRLGGALPVPPDGPLAELTGQAAARCAAARRIAGMARSLGGDHDGALPLLEAALPDHPGDEELLAQLLRSEAAVRGTGPALQRYERHRAALRERLGADPGPELTRVHAELLAADRPVRTGLYYDSSALLGRDRDIAAVLGLLGSHRVVSIVGPGGLGKTRLAHAVGRRSTAPVVHFVELVGVSTPEAVVGEVGAMLGVRDSVPGRRMLTAQQRADVRGRLARQLDGAPALLILDNCEHLVAAVAELAAYLVATTRDLRVLATSRAPLSIPAEQVYPLAELAGPDAETLFAQRALAVRPGATLAEPTVREIVTRLDGLPLAIELAAAKVRVMSAEEVARRLADRFALLRGGDRSAPDRHRTLRAVIEWSWNLLDDAQRQALEWLSLFGDGFTLDAAERMLGPAALSAVHALAEQSLLTVQETGTGLRYRMLETVREFGRLRLTEAGQADAARAAQRDWAIDYTARHSAALFGPDQFDAADALWAEEGNLGELLRQALAEPDRPTLVHLLAGLAPLWSLRGDHLRLIAQGDAISATLAGWHPPPDLVEVTRAAVVTTLMNIMTILDDELSLPLRELLARLPTGPDTEPRIAAMATVLLACDPAEGLASRWQLEELRRSDDPNVVFLAAQVTSFLLENAGEPEAAATAAEEALALSLGTDGPWVAAILHAMLASLRLRLGDPRRAVEHARAALPVLTRVGSVDDQTQMRAVLFTAAIHHGDLDAAKRELAGIARAVDGTAVFGSFGLIHLCTAELALASGERERALAEFRLAVRRARDFRVPNPAVFTGAEPWVMTAEAAALTAYARFAGPAELAFGTGLYADSVRSVRRLLFGVTAFPDYPVAGALLFGLASWALLRHALETEPAVRMLVLSERFGGVRVVPVMAPERLVPHAERAAPGRLDAVRAEYGQRRGPALRDEAERVLDEAFGPDAG</sequence>
<keyword evidence="7" id="KW-1185">Reference proteome</keyword>
<proteinExistence type="inferred from homology"/>
<dbReference type="SMART" id="SM00382">
    <property type="entry name" value="AAA"/>
    <property type="match status" value="1"/>
</dbReference>
<dbReference type="PANTHER" id="PTHR47691">
    <property type="entry name" value="REGULATOR-RELATED"/>
    <property type="match status" value="1"/>
</dbReference>
<dbReference type="SUPFAM" id="SSF52540">
    <property type="entry name" value="P-loop containing nucleoside triphosphate hydrolases"/>
    <property type="match status" value="1"/>
</dbReference>
<dbReference type="InterPro" id="IPR036388">
    <property type="entry name" value="WH-like_DNA-bd_sf"/>
</dbReference>
<reference evidence="6" key="1">
    <citation type="submission" date="2020-08" db="EMBL/GenBank/DDBJ databases">
        <title>Whole genome shotgun sequence of Actinocatenispora sera NBRC 101916.</title>
        <authorList>
            <person name="Komaki H."/>
            <person name="Tamura T."/>
        </authorList>
    </citation>
    <scope>NUCLEOTIDE SEQUENCE</scope>
    <source>
        <strain evidence="6">NBRC 101916</strain>
    </source>
</reference>
<dbReference type="InterPro" id="IPR003593">
    <property type="entry name" value="AAA+_ATPase"/>
</dbReference>
<dbReference type="Proteomes" id="UP000680750">
    <property type="component" value="Chromosome"/>
</dbReference>
<evidence type="ECO:0000259" key="4">
    <source>
        <dbReference type="SMART" id="SM00862"/>
    </source>
</evidence>
<dbReference type="AlphaFoldDB" id="A0A810KYV3"/>
<dbReference type="Gene3D" id="3.40.50.300">
    <property type="entry name" value="P-loop containing nucleotide triphosphate hydrolases"/>
    <property type="match status" value="1"/>
</dbReference>
<evidence type="ECO:0000259" key="5">
    <source>
        <dbReference type="SMART" id="SM01043"/>
    </source>
</evidence>
<dbReference type="GO" id="GO:0016887">
    <property type="term" value="F:ATP hydrolysis activity"/>
    <property type="evidence" value="ECO:0007669"/>
    <property type="project" value="InterPro"/>
</dbReference>
<gene>
    <name evidence="6" type="ORF">Asera_22050</name>
</gene>
<accession>A0A810KYV3</accession>
<feature type="domain" description="AAA+ ATPase" evidence="3">
    <location>
        <begin position="264"/>
        <end position="420"/>
    </location>
</feature>
<dbReference type="Gene3D" id="1.25.40.10">
    <property type="entry name" value="Tetratricopeptide repeat domain"/>
    <property type="match status" value="2"/>
</dbReference>
<dbReference type="InterPro" id="IPR005158">
    <property type="entry name" value="BTAD"/>
</dbReference>
<dbReference type="InterPro" id="IPR016032">
    <property type="entry name" value="Sig_transdc_resp-reg_C-effctor"/>
</dbReference>
<protein>
    <submittedName>
        <fullName evidence="6">SARP family transcriptional regulator</fullName>
    </submittedName>
</protein>
<dbReference type="Pfam" id="PF03704">
    <property type="entry name" value="BTAD"/>
    <property type="match status" value="1"/>
</dbReference>
<evidence type="ECO:0000256" key="1">
    <source>
        <dbReference type="ARBA" id="ARBA00005820"/>
    </source>
</evidence>
<evidence type="ECO:0000259" key="3">
    <source>
        <dbReference type="SMART" id="SM00382"/>
    </source>
</evidence>
<dbReference type="PRINTS" id="PR00364">
    <property type="entry name" value="DISEASERSIST"/>
</dbReference>
<dbReference type="GO" id="GO:0006355">
    <property type="term" value="P:regulation of DNA-templated transcription"/>
    <property type="evidence" value="ECO:0007669"/>
    <property type="project" value="InterPro"/>
</dbReference>
<dbReference type="InterPro" id="IPR001867">
    <property type="entry name" value="OmpR/PhoB-type_DNA-bd"/>
</dbReference>
<keyword evidence="2" id="KW-0238">DNA-binding</keyword>
<dbReference type="KEGG" id="aser:Asera_22050"/>
<dbReference type="SMART" id="SM00862">
    <property type="entry name" value="Trans_reg_C"/>
    <property type="match status" value="1"/>
</dbReference>
<dbReference type="GO" id="GO:0003677">
    <property type="term" value="F:DNA binding"/>
    <property type="evidence" value="ECO:0007669"/>
    <property type="project" value="UniProtKB-KW"/>
</dbReference>
<evidence type="ECO:0000313" key="7">
    <source>
        <dbReference type="Proteomes" id="UP000680750"/>
    </source>
</evidence>
<dbReference type="EMBL" id="AP023354">
    <property type="protein sequence ID" value="BCJ28097.1"/>
    <property type="molecule type" value="Genomic_DNA"/>
</dbReference>
<dbReference type="InterPro" id="IPR011990">
    <property type="entry name" value="TPR-like_helical_dom_sf"/>
</dbReference>
<evidence type="ECO:0000256" key="2">
    <source>
        <dbReference type="ARBA" id="ARBA00023125"/>
    </source>
</evidence>
<name>A0A810KYV3_9ACTN</name>
<comment type="similarity">
    <text evidence="1">Belongs to the AfsR/DnrI/RedD regulatory family.</text>
</comment>
<dbReference type="PANTHER" id="PTHR47691:SF3">
    <property type="entry name" value="HTH-TYPE TRANSCRIPTIONAL REGULATOR RV0890C-RELATED"/>
    <property type="match status" value="1"/>
</dbReference>